<keyword evidence="7" id="KW-0865">Zymogen</keyword>
<keyword evidence="2 10" id="KW-0645">Protease</keyword>
<dbReference type="Gene3D" id="3.40.390.10">
    <property type="entry name" value="Collagenase (Catalytic Domain)"/>
    <property type="match status" value="1"/>
</dbReference>
<feature type="region of interest" description="Disordered" evidence="12">
    <location>
        <begin position="135"/>
        <end position="164"/>
    </location>
</feature>
<dbReference type="GO" id="GO:0006508">
    <property type="term" value="P:proteolysis"/>
    <property type="evidence" value="ECO:0007669"/>
    <property type="project" value="UniProtKB-KW"/>
</dbReference>
<dbReference type="GO" id="GO:0004222">
    <property type="term" value="F:metalloendopeptidase activity"/>
    <property type="evidence" value="ECO:0007669"/>
    <property type="project" value="UniProtKB-UniRule"/>
</dbReference>
<dbReference type="PROSITE" id="PS51670">
    <property type="entry name" value="SHKT"/>
    <property type="match status" value="1"/>
</dbReference>
<evidence type="ECO:0000256" key="9">
    <source>
        <dbReference type="PROSITE-ProRule" id="PRU01005"/>
    </source>
</evidence>
<evidence type="ECO:0000256" key="7">
    <source>
        <dbReference type="ARBA" id="ARBA00023145"/>
    </source>
</evidence>
<comment type="caution">
    <text evidence="15">The sequence shown here is derived from an EMBL/GenBank/DDBJ whole genome shotgun (WGS) entry which is preliminary data.</text>
</comment>
<reference evidence="16" key="1">
    <citation type="submission" date="2022-10" db="EMBL/GenBank/DDBJ databases">
        <title>Genome assembly of Pristionchus species.</title>
        <authorList>
            <person name="Yoshida K."/>
            <person name="Sommer R.J."/>
        </authorList>
    </citation>
    <scope>NUCLEOTIDE SEQUENCE [LARGE SCALE GENOMIC DNA]</scope>
    <source>
        <strain evidence="16">RS5460</strain>
    </source>
</reference>
<dbReference type="SUPFAM" id="SSF55486">
    <property type="entry name" value="Metalloproteases ('zincins'), catalytic domain"/>
    <property type="match status" value="1"/>
</dbReference>
<feature type="domain" description="Peptidase M12A" evidence="14">
    <location>
        <begin position="182"/>
        <end position="389"/>
    </location>
</feature>
<keyword evidence="3 10" id="KW-0479">Metal-binding</keyword>
<comment type="function">
    <text evidence="1">Metalloprotease.</text>
</comment>
<accession>A0AAN5I5R2</accession>
<dbReference type="SMART" id="SM00254">
    <property type="entry name" value="ShKT"/>
    <property type="match status" value="1"/>
</dbReference>
<comment type="cofactor">
    <cofactor evidence="10 11">
        <name>Zn(2+)</name>
        <dbReference type="ChEBI" id="CHEBI:29105"/>
    </cofactor>
    <text evidence="10 11">Binds 1 zinc ion per subunit.</text>
</comment>
<feature type="binding site" evidence="10">
    <location>
        <position position="283"/>
    </location>
    <ligand>
        <name>Zn(2+)</name>
        <dbReference type="ChEBI" id="CHEBI:29105"/>
        <note>catalytic</note>
    </ligand>
</feature>
<dbReference type="InterPro" id="IPR034035">
    <property type="entry name" value="Astacin-like_dom"/>
</dbReference>
<dbReference type="PROSITE" id="PS51864">
    <property type="entry name" value="ASTACIN"/>
    <property type="match status" value="1"/>
</dbReference>
<keyword evidence="8" id="KW-1015">Disulfide bond</keyword>
<proteinExistence type="predicted"/>
<protein>
    <recommendedName>
        <fullName evidence="11">Metalloendopeptidase</fullName>
        <ecNumber evidence="11">3.4.24.-</ecNumber>
    </recommendedName>
</protein>
<dbReference type="Proteomes" id="UP001328107">
    <property type="component" value="Unassembled WGS sequence"/>
</dbReference>
<evidence type="ECO:0000313" key="15">
    <source>
        <dbReference type="EMBL" id="GMR52365.1"/>
    </source>
</evidence>
<dbReference type="AlphaFoldDB" id="A0AAN5I5R2"/>
<dbReference type="InterPro" id="IPR001506">
    <property type="entry name" value="Peptidase_M12A"/>
</dbReference>
<evidence type="ECO:0000256" key="2">
    <source>
        <dbReference type="ARBA" id="ARBA00022670"/>
    </source>
</evidence>
<dbReference type="Pfam" id="PF01549">
    <property type="entry name" value="ShK"/>
    <property type="match status" value="1"/>
</dbReference>
<feature type="active site" evidence="10">
    <location>
        <position position="284"/>
    </location>
</feature>
<keyword evidence="5 10" id="KW-0862">Zinc</keyword>
<evidence type="ECO:0000256" key="12">
    <source>
        <dbReference type="SAM" id="MobiDB-lite"/>
    </source>
</evidence>
<evidence type="ECO:0000256" key="4">
    <source>
        <dbReference type="ARBA" id="ARBA00022801"/>
    </source>
</evidence>
<evidence type="ECO:0000256" key="10">
    <source>
        <dbReference type="PROSITE-ProRule" id="PRU01211"/>
    </source>
</evidence>
<evidence type="ECO:0000256" key="3">
    <source>
        <dbReference type="ARBA" id="ARBA00022723"/>
    </source>
</evidence>
<evidence type="ECO:0000259" key="13">
    <source>
        <dbReference type="PROSITE" id="PS51670"/>
    </source>
</evidence>
<keyword evidence="6 10" id="KW-0482">Metalloprotease</keyword>
<dbReference type="PANTHER" id="PTHR10127">
    <property type="entry name" value="DISCOIDIN, CUB, EGF, LAMININ , AND ZINC METALLOPROTEASE DOMAIN CONTAINING"/>
    <property type="match status" value="1"/>
</dbReference>
<dbReference type="PANTHER" id="PTHR10127:SF802">
    <property type="entry name" value="ZINC METALLOPROTEINASE NAS-10"/>
    <property type="match status" value="1"/>
</dbReference>
<evidence type="ECO:0000256" key="6">
    <source>
        <dbReference type="ARBA" id="ARBA00023049"/>
    </source>
</evidence>
<comment type="caution">
    <text evidence="9">Lacks conserved residue(s) required for the propagation of feature annotation.</text>
</comment>
<evidence type="ECO:0000256" key="11">
    <source>
        <dbReference type="RuleBase" id="RU361183"/>
    </source>
</evidence>
<keyword evidence="4 10" id="KW-0378">Hydrolase</keyword>
<dbReference type="CDD" id="cd04280">
    <property type="entry name" value="ZnMc_astacin_like"/>
    <property type="match status" value="1"/>
</dbReference>
<evidence type="ECO:0000256" key="5">
    <source>
        <dbReference type="ARBA" id="ARBA00022833"/>
    </source>
</evidence>
<feature type="domain" description="ShKT" evidence="13">
    <location>
        <begin position="393"/>
        <end position="429"/>
    </location>
</feature>
<dbReference type="InterPro" id="IPR003582">
    <property type="entry name" value="ShKT_dom"/>
</dbReference>
<evidence type="ECO:0000313" key="16">
    <source>
        <dbReference type="Proteomes" id="UP001328107"/>
    </source>
</evidence>
<name>A0AAN5I5R2_9BILA</name>
<dbReference type="InterPro" id="IPR024079">
    <property type="entry name" value="MetalloPept_cat_dom_sf"/>
</dbReference>
<dbReference type="EMBL" id="BTRK01000005">
    <property type="protein sequence ID" value="GMR52365.1"/>
    <property type="molecule type" value="Genomic_DNA"/>
</dbReference>
<dbReference type="PRINTS" id="PR00480">
    <property type="entry name" value="ASTACIN"/>
</dbReference>
<organism evidence="15 16">
    <name type="scientific">Pristionchus mayeri</name>
    <dbReference type="NCBI Taxonomy" id="1317129"/>
    <lineage>
        <taxon>Eukaryota</taxon>
        <taxon>Metazoa</taxon>
        <taxon>Ecdysozoa</taxon>
        <taxon>Nematoda</taxon>
        <taxon>Chromadorea</taxon>
        <taxon>Rhabditida</taxon>
        <taxon>Rhabditina</taxon>
        <taxon>Diplogasteromorpha</taxon>
        <taxon>Diplogasteroidea</taxon>
        <taxon>Neodiplogasteridae</taxon>
        <taxon>Pristionchus</taxon>
    </lineage>
</organism>
<dbReference type="EC" id="3.4.24.-" evidence="11"/>
<dbReference type="SMART" id="SM00235">
    <property type="entry name" value="ZnMc"/>
    <property type="match status" value="1"/>
</dbReference>
<feature type="binding site" evidence="10">
    <location>
        <position position="287"/>
    </location>
    <ligand>
        <name>Zn(2+)</name>
        <dbReference type="ChEBI" id="CHEBI:29105"/>
        <note>catalytic</note>
    </ligand>
</feature>
<keyword evidence="16" id="KW-1185">Reference proteome</keyword>
<dbReference type="Pfam" id="PF01400">
    <property type="entry name" value="Astacin"/>
    <property type="match status" value="1"/>
</dbReference>
<sequence length="429" mass="47901">NQSITQNVCRTGKVNCRVQPEEAKKKRKLIRDHLAKVEKEELKLDDEAADDNVEIRFDRTLRIKRALLEKANLTAEVDPIDDGVFESDILLTENQANVLLNDLGKANSVGDENLSPDDFPFLHLILLSGPPALPPSDDATASTASAAAAEATPPPTKPKPARPLSGLLSGLLGKRKKRCLMSGVYVEQNFAEKWDISTPIPYTFDDSIAPWDKTDINDALAEISRISCIRFRFLASPPNSHHINFVKIDSPTFCGLSYVGRVSPVNTVYLSFQCGKNKGVVMHEVMHALGIIHQHLRVDRDQFIKVDWNNVNPQKYDQFATADQGLYTSYGIKYSYDSIMHYNAYTNAIDVKKPTMIPLVNSQLNLSHLGQRDQLSPTDVNLINKMYCKPASCFDKNIYCGHWALTGVCTLQGNSVWMSQNCRKSCNLC</sequence>
<dbReference type="InterPro" id="IPR006026">
    <property type="entry name" value="Peptidase_Metallo"/>
</dbReference>
<evidence type="ECO:0000256" key="8">
    <source>
        <dbReference type="ARBA" id="ARBA00023157"/>
    </source>
</evidence>
<feature type="binding site" evidence="10">
    <location>
        <position position="293"/>
    </location>
    <ligand>
        <name>Zn(2+)</name>
        <dbReference type="ChEBI" id="CHEBI:29105"/>
        <note>catalytic</note>
    </ligand>
</feature>
<evidence type="ECO:0000259" key="14">
    <source>
        <dbReference type="PROSITE" id="PS51864"/>
    </source>
</evidence>
<evidence type="ECO:0000256" key="1">
    <source>
        <dbReference type="ARBA" id="ARBA00002657"/>
    </source>
</evidence>
<gene>
    <name evidence="15" type="ORF">PMAYCL1PPCAC_22560</name>
</gene>
<feature type="non-terminal residue" evidence="15">
    <location>
        <position position="1"/>
    </location>
</feature>
<dbReference type="GO" id="GO:0008270">
    <property type="term" value="F:zinc ion binding"/>
    <property type="evidence" value="ECO:0007669"/>
    <property type="project" value="UniProtKB-UniRule"/>
</dbReference>
<feature type="compositionally biased region" description="Low complexity" evidence="12">
    <location>
        <begin position="135"/>
        <end position="151"/>
    </location>
</feature>